<dbReference type="Pfam" id="PF13953">
    <property type="entry name" value="PapC_C"/>
    <property type="match status" value="1"/>
</dbReference>
<dbReference type="GO" id="GO:0015473">
    <property type="term" value="F:fimbrial usher porin activity"/>
    <property type="evidence" value="ECO:0007669"/>
    <property type="project" value="InterPro"/>
</dbReference>
<reference evidence="12" key="1">
    <citation type="submission" date="2022-05" db="EMBL/GenBank/DDBJ databases">
        <authorList>
            <person name="Pothier F. J."/>
        </authorList>
    </citation>
    <scope>NUCLEOTIDE SEQUENCE</scope>
    <source>
        <strain evidence="12">DAPP-PG734</strain>
    </source>
</reference>
<evidence type="ECO:0000256" key="9">
    <source>
        <dbReference type="SAM" id="SignalP"/>
    </source>
</evidence>
<evidence type="ECO:0000313" key="13">
    <source>
        <dbReference type="Proteomes" id="UP001158961"/>
    </source>
</evidence>
<evidence type="ECO:0000256" key="8">
    <source>
        <dbReference type="ARBA" id="ARBA00023237"/>
    </source>
</evidence>
<dbReference type="PANTHER" id="PTHR30451:SF10">
    <property type="entry name" value="OUTER MEMBRANE USHER PROTEIN YFCU-RELATED"/>
    <property type="match status" value="1"/>
</dbReference>
<accession>A0AAN2FAQ0</accession>
<dbReference type="InterPro" id="IPR042186">
    <property type="entry name" value="FimD_plug_dom"/>
</dbReference>
<dbReference type="Gene3D" id="3.10.20.410">
    <property type="match status" value="1"/>
</dbReference>
<comment type="similarity">
    <text evidence="2">Belongs to the fimbrial export usher family.</text>
</comment>
<evidence type="ECO:0000256" key="6">
    <source>
        <dbReference type="ARBA" id="ARBA00022729"/>
    </source>
</evidence>
<comment type="subcellular location">
    <subcellularLocation>
        <location evidence="1">Cell outer membrane</location>
        <topology evidence="1">Multi-pass membrane protein</topology>
    </subcellularLocation>
</comment>
<dbReference type="AlphaFoldDB" id="A0AAN2FAQ0"/>
<dbReference type="GO" id="GO:0009297">
    <property type="term" value="P:pilus assembly"/>
    <property type="evidence" value="ECO:0007669"/>
    <property type="project" value="InterPro"/>
</dbReference>
<gene>
    <name evidence="12" type="ORF">DAPPPG734_01370</name>
</gene>
<feature type="domain" description="PapC-like C-terminal" evidence="10">
    <location>
        <begin position="760"/>
        <end position="817"/>
    </location>
</feature>
<dbReference type="Pfam" id="PF00577">
    <property type="entry name" value="Usher"/>
    <property type="match status" value="1"/>
</dbReference>
<dbReference type="Proteomes" id="UP001158961">
    <property type="component" value="Chromosome"/>
</dbReference>
<dbReference type="FunFam" id="2.60.40.3110:FF:000001">
    <property type="entry name" value="Putative fimbrial outer membrane usher"/>
    <property type="match status" value="1"/>
</dbReference>
<dbReference type="InterPro" id="IPR043142">
    <property type="entry name" value="PapC-like_C_sf"/>
</dbReference>
<evidence type="ECO:0000256" key="5">
    <source>
        <dbReference type="ARBA" id="ARBA00022692"/>
    </source>
</evidence>
<protein>
    <submittedName>
        <fullName evidence="12">Fimbria/pilus outer membrane usher protein</fullName>
    </submittedName>
</protein>
<evidence type="ECO:0000313" key="12">
    <source>
        <dbReference type="EMBL" id="CAH6160971.1"/>
    </source>
</evidence>
<dbReference type="InterPro" id="IPR037224">
    <property type="entry name" value="PapC_N_sf"/>
</dbReference>
<evidence type="ECO:0000256" key="7">
    <source>
        <dbReference type="ARBA" id="ARBA00023136"/>
    </source>
</evidence>
<keyword evidence="4" id="KW-1134">Transmembrane beta strand</keyword>
<dbReference type="InterPro" id="IPR000015">
    <property type="entry name" value="Fimb_usher"/>
</dbReference>
<feature type="signal peptide" evidence="9">
    <location>
        <begin position="1"/>
        <end position="31"/>
    </location>
</feature>
<dbReference type="InterPro" id="IPR025949">
    <property type="entry name" value="PapC-like_C"/>
</dbReference>
<dbReference type="GO" id="GO:0009279">
    <property type="term" value="C:cell outer membrane"/>
    <property type="evidence" value="ECO:0007669"/>
    <property type="project" value="UniProtKB-SubCell"/>
</dbReference>
<dbReference type="RefSeq" id="WP_031593480.1">
    <property type="nucleotide sequence ID" value="NZ_JNVA01000054.1"/>
</dbReference>
<dbReference type="PANTHER" id="PTHR30451">
    <property type="entry name" value="OUTER MEMBRANE USHER PROTEIN"/>
    <property type="match status" value="1"/>
</dbReference>
<dbReference type="NCBIfam" id="NF011812">
    <property type="entry name" value="PRK15284.1"/>
    <property type="match status" value="1"/>
</dbReference>
<keyword evidence="7" id="KW-0472">Membrane</keyword>
<dbReference type="EMBL" id="OW970315">
    <property type="protein sequence ID" value="CAH6160971.1"/>
    <property type="molecule type" value="Genomic_DNA"/>
</dbReference>
<dbReference type="Gene3D" id="2.60.40.2610">
    <property type="entry name" value="Outer membrane usher protein FimD, plug domain"/>
    <property type="match status" value="1"/>
</dbReference>
<dbReference type="SUPFAM" id="SSF141729">
    <property type="entry name" value="FimD N-terminal domain-like"/>
    <property type="match status" value="1"/>
</dbReference>
<proteinExistence type="inferred from homology"/>
<evidence type="ECO:0000256" key="2">
    <source>
        <dbReference type="ARBA" id="ARBA00008064"/>
    </source>
</evidence>
<keyword evidence="6 9" id="KW-0732">Signal</keyword>
<evidence type="ECO:0000256" key="4">
    <source>
        <dbReference type="ARBA" id="ARBA00022452"/>
    </source>
</evidence>
<dbReference type="Gene3D" id="2.60.40.2070">
    <property type="match status" value="1"/>
</dbReference>
<dbReference type="Pfam" id="PF13954">
    <property type="entry name" value="PapC_N"/>
    <property type="match status" value="1"/>
</dbReference>
<keyword evidence="8" id="KW-0998">Cell outer membrane</keyword>
<dbReference type="InterPro" id="IPR025885">
    <property type="entry name" value="PapC_N"/>
</dbReference>
<evidence type="ECO:0000256" key="1">
    <source>
        <dbReference type="ARBA" id="ARBA00004571"/>
    </source>
</evidence>
<evidence type="ECO:0000259" key="11">
    <source>
        <dbReference type="Pfam" id="PF13954"/>
    </source>
</evidence>
<sequence length="846" mass="92512">MFSPLNRPSAMRCSLFSCLIVLFFTPGWVSADEADVQFNTDVLDVKDRANIDLGEFSRAGYVMPGTYTMTVHINKTSLPAESITFYAPDDDPKGSEACLTQSLVNRFGFKENVYQKLTWWHSGQCLKADNATLKGVSIRGDLATASLYLSIPQAYLEYTSDDWDPPSRWDDGIPGILLDYFASVQRTQGQGESSSGYSASGNGTVGANAGAWRLRADWQATRFHNGGTTNQSFQWSRYYLYRAIRSLRAKLVVGEDYLNSDLFDNPRFTGIRLASDDNQLPPNLRGYAPEVTGVARTNARVTISQQGRVIYESQVAPGPFQIQTLNDATSGMLDVTVQEQDGSVQHYQVNTASVPYLTRPGMVRYKLATGRPDDMRHRVSGPVFGTGEFSWGVNNGWSLYGGGMFSERYDSLSVGIGRDLLAMGAMSFDASTSRAELSQQGKTQGNSYRLSYSKTFDSLDSQVTFAGYRFSERSYMSLSEYLDARESGQKTGGSKQMYTVSFNKQFRTIGLSSYFNISRQTFWDNQPANIRYQLMLSKYFDLGKLKNLSFSLSLFRNQYLGSWDKGGFVSLSMPLGQQDAISYTTSVNDGVALHRVGYSSRLNERDSYQISADGNQTSQGASGSFSHSGDSADISASADYQAGRYASASMSARGGMTATLHGAAMHRVNQPGGTRLMIGADGISGLPVHGFGNSVTTNFTGAAVLSDVNSYYRNRAAVDITHLTDDMDISGAGSVTEATLTEGAIGFRRFDVMTGKKAMVTIGLRDGGSPPFGAIVMNKKGQQTGMVGDDGSTWLNGMNPGEQMDVNWNGHTQCVVTLPPQLNVPALLLPCILNREGQEKKQHESK</sequence>
<evidence type="ECO:0000256" key="3">
    <source>
        <dbReference type="ARBA" id="ARBA00022448"/>
    </source>
</evidence>
<keyword evidence="3" id="KW-0813">Transport</keyword>
<dbReference type="Gene3D" id="2.60.40.3110">
    <property type="match status" value="1"/>
</dbReference>
<evidence type="ECO:0000259" key="10">
    <source>
        <dbReference type="Pfam" id="PF13953"/>
    </source>
</evidence>
<feature type="chain" id="PRO_5043015900" evidence="9">
    <location>
        <begin position="32"/>
        <end position="846"/>
    </location>
</feature>
<feature type="domain" description="PapC N-terminal" evidence="11">
    <location>
        <begin position="37"/>
        <end position="183"/>
    </location>
</feature>
<name>A0AAN2FAQ0_ENTAG</name>
<keyword evidence="5" id="KW-0812">Transmembrane</keyword>
<organism evidence="12 13">
    <name type="scientific">Enterobacter agglomerans</name>
    <name type="common">Erwinia herbicola</name>
    <name type="synonym">Pantoea agglomerans</name>
    <dbReference type="NCBI Taxonomy" id="549"/>
    <lineage>
        <taxon>Bacteria</taxon>
        <taxon>Pseudomonadati</taxon>
        <taxon>Pseudomonadota</taxon>
        <taxon>Gammaproteobacteria</taxon>
        <taxon>Enterobacterales</taxon>
        <taxon>Erwiniaceae</taxon>
        <taxon>Pantoea</taxon>
        <taxon>Pantoea agglomerans group</taxon>
    </lineage>
</organism>